<feature type="region of interest" description="Disordered" evidence="1">
    <location>
        <begin position="145"/>
        <end position="166"/>
    </location>
</feature>
<proteinExistence type="predicted"/>
<feature type="chain" id="PRO_5003471226" description="HAT C-terminal dimerisation domain-containing protein" evidence="2">
    <location>
        <begin position="29"/>
        <end position="208"/>
    </location>
</feature>
<evidence type="ECO:0000256" key="1">
    <source>
        <dbReference type="SAM" id="MobiDB-lite"/>
    </source>
</evidence>
<evidence type="ECO:0000313" key="4">
    <source>
        <dbReference type="EMBL" id="EGZ29731.1"/>
    </source>
</evidence>
<dbReference type="GeneID" id="20643209"/>
<dbReference type="RefSeq" id="XP_009517006.1">
    <property type="nucleotide sequence ID" value="XM_009518711.1"/>
</dbReference>
<keyword evidence="5" id="KW-1185">Reference proteome</keyword>
<gene>
    <name evidence="4" type="ORF">PHYSODRAFT_309939</name>
</gene>
<feature type="domain" description="HAT C-terminal dimerisation" evidence="3">
    <location>
        <begin position="163"/>
        <end position="199"/>
    </location>
</feature>
<dbReference type="InterPro" id="IPR008906">
    <property type="entry name" value="HATC_C_dom"/>
</dbReference>
<protein>
    <recommendedName>
        <fullName evidence="3">HAT C-terminal dimerisation domain-containing protein</fullName>
    </recommendedName>
</protein>
<feature type="signal peptide" evidence="2">
    <location>
        <begin position="1"/>
        <end position="28"/>
    </location>
</feature>
<sequence length="208" mass="23095">MHKKLSKPTHKQWLAIRCLCVLLGPFESVSRPLDGQLYPTLPVVLPALDALEGVLRNRELFNNILSAAGREAYVDEVRVLMLECQAAMRRLFTERFDALKTSKLVWIAFLDPRMAMSMSHLTDENRAKAHADFLDAAVELAELQSPPPQSSISASPGKEVVRTSVPSERAFSTSGNIITAKRRSLTPELVRDLVFIAENSKRAKRGGA</sequence>
<dbReference type="GO" id="GO:0046983">
    <property type="term" value="F:protein dimerization activity"/>
    <property type="evidence" value="ECO:0007669"/>
    <property type="project" value="InterPro"/>
</dbReference>
<dbReference type="KEGG" id="psoj:PHYSODRAFT_309939"/>
<evidence type="ECO:0000256" key="2">
    <source>
        <dbReference type="SAM" id="SignalP"/>
    </source>
</evidence>
<evidence type="ECO:0000259" key="3">
    <source>
        <dbReference type="Pfam" id="PF05699"/>
    </source>
</evidence>
<name>G4YJD4_PHYSP</name>
<dbReference type="InParanoid" id="G4YJD4"/>
<keyword evidence="2" id="KW-0732">Signal</keyword>
<dbReference type="EMBL" id="JH159151">
    <property type="protein sequence ID" value="EGZ29731.1"/>
    <property type="molecule type" value="Genomic_DNA"/>
</dbReference>
<dbReference type="InterPro" id="IPR012337">
    <property type="entry name" value="RNaseH-like_sf"/>
</dbReference>
<dbReference type="Pfam" id="PF05699">
    <property type="entry name" value="Dimer_Tnp_hAT"/>
    <property type="match status" value="1"/>
</dbReference>
<dbReference type="SUPFAM" id="SSF53098">
    <property type="entry name" value="Ribonuclease H-like"/>
    <property type="match status" value="1"/>
</dbReference>
<organism evidence="4 5">
    <name type="scientific">Phytophthora sojae (strain P6497)</name>
    <name type="common">Soybean stem and root rot agent</name>
    <name type="synonym">Phytophthora megasperma f. sp. glycines</name>
    <dbReference type="NCBI Taxonomy" id="1094619"/>
    <lineage>
        <taxon>Eukaryota</taxon>
        <taxon>Sar</taxon>
        <taxon>Stramenopiles</taxon>
        <taxon>Oomycota</taxon>
        <taxon>Peronosporomycetes</taxon>
        <taxon>Peronosporales</taxon>
        <taxon>Peronosporaceae</taxon>
        <taxon>Phytophthora</taxon>
    </lineage>
</organism>
<dbReference type="Proteomes" id="UP000002640">
    <property type="component" value="Unassembled WGS sequence"/>
</dbReference>
<dbReference type="AlphaFoldDB" id="G4YJD4"/>
<reference evidence="4 5" key="1">
    <citation type="journal article" date="2006" name="Science">
        <title>Phytophthora genome sequences uncover evolutionary origins and mechanisms of pathogenesis.</title>
        <authorList>
            <person name="Tyler B.M."/>
            <person name="Tripathy S."/>
            <person name="Zhang X."/>
            <person name="Dehal P."/>
            <person name="Jiang R.H."/>
            <person name="Aerts A."/>
            <person name="Arredondo F.D."/>
            <person name="Baxter L."/>
            <person name="Bensasson D."/>
            <person name="Beynon J.L."/>
            <person name="Chapman J."/>
            <person name="Damasceno C.M."/>
            <person name="Dorrance A.E."/>
            <person name="Dou D."/>
            <person name="Dickerman A.W."/>
            <person name="Dubchak I.L."/>
            <person name="Garbelotto M."/>
            <person name="Gijzen M."/>
            <person name="Gordon S.G."/>
            <person name="Govers F."/>
            <person name="Grunwald N.J."/>
            <person name="Huang W."/>
            <person name="Ivors K.L."/>
            <person name="Jones R.W."/>
            <person name="Kamoun S."/>
            <person name="Krampis K."/>
            <person name="Lamour K.H."/>
            <person name="Lee M.K."/>
            <person name="McDonald W.H."/>
            <person name="Medina M."/>
            <person name="Meijer H.J."/>
            <person name="Nordberg E.K."/>
            <person name="Maclean D.J."/>
            <person name="Ospina-Giraldo M.D."/>
            <person name="Morris P.F."/>
            <person name="Phuntumart V."/>
            <person name="Putnam N.H."/>
            <person name="Rash S."/>
            <person name="Rose J.K."/>
            <person name="Sakihama Y."/>
            <person name="Salamov A.A."/>
            <person name="Savidor A."/>
            <person name="Scheuring C.F."/>
            <person name="Smith B.M."/>
            <person name="Sobral B.W."/>
            <person name="Terry A."/>
            <person name="Torto-Alalibo T.A."/>
            <person name="Win J."/>
            <person name="Xu Z."/>
            <person name="Zhang H."/>
            <person name="Grigoriev I.V."/>
            <person name="Rokhsar D.S."/>
            <person name="Boore J.L."/>
        </authorList>
    </citation>
    <scope>NUCLEOTIDE SEQUENCE [LARGE SCALE GENOMIC DNA]</scope>
    <source>
        <strain evidence="4 5">P6497</strain>
    </source>
</reference>
<accession>G4YJD4</accession>
<evidence type="ECO:0000313" key="5">
    <source>
        <dbReference type="Proteomes" id="UP000002640"/>
    </source>
</evidence>